<sequence>MANIFMFATLDHRTLPGELWLEIFAHIEESPYDFSYAPFQPLPGLPSPWATKSAYASVVLVCRNWHAWAIGMLWRDLKFYNTRSTQVNDSSMNIQRKYAKWVQSVVLPYSSTVTKSSSVLSTKMLELYRSLQILVRPRHSQSPFQGLLYDFGTTCPPLLSLRRLVWWNNADASRTGGINSLMDVLSAAPNLEYLFVGIEPSQITHLNHAPLLQIRLMRLRTLRLRAVLDWDTMLGQILTLPLPALEFLILDAAMLVADARTTVMWETLGPRLKVVEFGKGVNVMSCLPTLQTCPSLRELNYHISTTAPPEAGPDIVYPSLTSIGVHMGDIRPAQMKDIKWEFLEQHFNALVGGMFPNLRRLRIFGVGEQMFAHTRFRALRERLTAEGYGSDAVREDEV</sequence>
<evidence type="ECO:0000313" key="2">
    <source>
        <dbReference type="Proteomes" id="UP001215598"/>
    </source>
</evidence>
<dbReference type="EMBL" id="JARKIB010000007">
    <property type="protein sequence ID" value="KAJ7778455.1"/>
    <property type="molecule type" value="Genomic_DNA"/>
</dbReference>
<proteinExistence type="predicted"/>
<gene>
    <name evidence="1" type="ORF">B0H16DRAFT_1406323</name>
</gene>
<protein>
    <recommendedName>
        <fullName evidence="3">F-box domain-containing protein</fullName>
    </recommendedName>
</protein>
<accession>A0AAD7NWV4</accession>
<comment type="caution">
    <text evidence="1">The sequence shown here is derived from an EMBL/GenBank/DDBJ whole genome shotgun (WGS) entry which is preliminary data.</text>
</comment>
<dbReference type="Proteomes" id="UP001215598">
    <property type="component" value="Unassembled WGS sequence"/>
</dbReference>
<evidence type="ECO:0000313" key="1">
    <source>
        <dbReference type="EMBL" id="KAJ7778455.1"/>
    </source>
</evidence>
<organism evidence="1 2">
    <name type="scientific">Mycena metata</name>
    <dbReference type="NCBI Taxonomy" id="1033252"/>
    <lineage>
        <taxon>Eukaryota</taxon>
        <taxon>Fungi</taxon>
        <taxon>Dikarya</taxon>
        <taxon>Basidiomycota</taxon>
        <taxon>Agaricomycotina</taxon>
        <taxon>Agaricomycetes</taxon>
        <taxon>Agaricomycetidae</taxon>
        <taxon>Agaricales</taxon>
        <taxon>Marasmiineae</taxon>
        <taxon>Mycenaceae</taxon>
        <taxon>Mycena</taxon>
    </lineage>
</organism>
<evidence type="ECO:0008006" key="3">
    <source>
        <dbReference type="Google" id="ProtNLM"/>
    </source>
</evidence>
<dbReference type="Gene3D" id="3.80.10.10">
    <property type="entry name" value="Ribonuclease Inhibitor"/>
    <property type="match status" value="1"/>
</dbReference>
<keyword evidence="2" id="KW-1185">Reference proteome</keyword>
<name>A0AAD7NWV4_9AGAR</name>
<dbReference type="InterPro" id="IPR032675">
    <property type="entry name" value="LRR_dom_sf"/>
</dbReference>
<dbReference type="AlphaFoldDB" id="A0AAD7NWV4"/>
<reference evidence="1" key="1">
    <citation type="submission" date="2023-03" db="EMBL/GenBank/DDBJ databases">
        <title>Massive genome expansion in bonnet fungi (Mycena s.s.) driven by repeated elements and novel gene families across ecological guilds.</title>
        <authorList>
            <consortium name="Lawrence Berkeley National Laboratory"/>
            <person name="Harder C.B."/>
            <person name="Miyauchi S."/>
            <person name="Viragh M."/>
            <person name="Kuo A."/>
            <person name="Thoen E."/>
            <person name="Andreopoulos B."/>
            <person name="Lu D."/>
            <person name="Skrede I."/>
            <person name="Drula E."/>
            <person name="Henrissat B."/>
            <person name="Morin E."/>
            <person name="Kohler A."/>
            <person name="Barry K."/>
            <person name="LaButti K."/>
            <person name="Morin E."/>
            <person name="Salamov A."/>
            <person name="Lipzen A."/>
            <person name="Mereny Z."/>
            <person name="Hegedus B."/>
            <person name="Baldrian P."/>
            <person name="Stursova M."/>
            <person name="Weitz H."/>
            <person name="Taylor A."/>
            <person name="Grigoriev I.V."/>
            <person name="Nagy L.G."/>
            <person name="Martin F."/>
            <person name="Kauserud H."/>
        </authorList>
    </citation>
    <scope>NUCLEOTIDE SEQUENCE</scope>
    <source>
        <strain evidence="1">CBHHK182m</strain>
    </source>
</reference>
<dbReference type="SUPFAM" id="SSF52047">
    <property type="entry name" value="RNI-like"/>
    <property type="match status" value="1"/>
</dbReference>